<keyword evidence="1 5" id="KW-1003">Cell membrane</keyword>
<dbReference type="InterPro" id="IPR020823">
    <property type="entry name" value="Cell_div_FtsA"/>
</dbReference>
<dbReference type="AlphaFoldDB" id="A0A182D0L2"/>
<reference evidence="8" key="1">
    <citation type="journal article" date="2015" name="Genome Announc.">
        <title>Complete Genome Sequence of the Bacteriochlorophyll b-Producing Photosynthetic Bacterium Blastochloris viridis.</title>
        <authorList>
            <person name="Tsukatani Y."/>
            <person name="Hirose Y."/>
            <person name="Harada J."/>
            <person name="Misawa N."/>
            <person name="Mori K."/>
            <person name="Inoue K."/>
            <person name="Tamiaki H."/>
        </authorList>
    </citation>
    <scope>NUCLEOTIDE SEQUENCE [LARGE SCALE GENOMIC DNA]</scope>
    <source>
        <strain evidence="8">DSM 133</strain>
    </source>
</reference>
<dbReference type="InterPro" id="IPR003494">
    <property type="entry name" value="SHS2_FtsA"/>
</dbReference>
<dbReference type="KEGG" id="bvr:BVIR_410"/>
<dbReference type="PATRIC" id="fig|1079.6.peg.413"/>
<evidence type="ECO:0000256" key="1">
    <source>
        <dbReference type="ARBA" id="ARBA00022475"/>
    </source>
</evidence>
<dbReference type="GO" id="GO:0032153">
    <property type="term" value="C:cell division site"/>
    <property type="evidence" value="ECO:0007669"/>
    <property type="project" value="UniProtKB-UniRule"/>
</dbReference>
<dbReference type="InterPro" id="IPR043129">
    <property type="entry name" value="ATPase_NBD"/>
</dbReference>
<dbReference type="Gene3D" id="3.30.420.40">
    <property type="match status" value="1"/>
</dbReference>
<comment type="subcellular location">
    <subcellularLocation>
        <location evidence="5">Cell membrane</location>
        <topology evidence="5">Peripheral membrane protein</topology>
        <orientation evidence="5">Cytoplasmic side</orientation>
    </subcellularLocation>
    <text evidence="5">Localizes to the Z ring in an FtsZ-dependent manner. Targeted to the membrane through a conserved C-terminal amphipathic helix.</text>
</comment>
<proteinExistence type="inferred from homology"/>
<evidence type="ECO:0000256" key="5">
    <source>
        <dbReference type="HAMAP-Rule" id="MF_02033"/>
    </source>
</evidence>
<dbReference type="NCBIfam" id="TIGR01174">
    <property type="entry name" value="ftsA"/>
    <property type="match status" value="1"/>
</dbReference>
<keyword evidence="4 5" id="KW-0131">Cell cycle</keyword>
<protein>
    <recommendedName>
        <fullName evidence="5 6">Cell division protein FtsA</fullName>
    </recommendedName>
</protein>
<evidence type="ECO:0000256" key="6">
    <source>
        <dbReference type="PIRNR" id="PIRNR003101"/>
    </source>
</evidence>
<evidence type="ECO:0000313" key="8">
    <source>
        <dbReference type="EMBL" id="BAR98527.1"/>
    </source>
</evidence>
<dbReference type="PANTHER" id="PTHR32432:SF4">
    <property type="entry name" value="CELL DIVISION PROTEIN FTSA"/>
    <property type="match status" value="1"/>
</dbReference>
<dbReference type="PIRSF" id="PIRSF003101">
    <property type="entry name" value="FtsA"/>
    <property type="match status" value="1"/>
</dbReference>
<sequence length="440" mass="46311">MTQRFDLTPRLRPLSSRRGAIMSVLDVGTTKIACLIARLKPRPAGEALKRRTHSIEILGVGHIRSRGVKCGTVVDLALVEDAIRHAIDAAERSARLQVEQVIVSLTAGRLHSEAFQAAIQLKRPAVAESDIERVLSAAGAYAVQGGRTVLHALPMGFSVDDNTGIKEPRGMLGRRLGADLSVITADMAGARNLMLAVERSHLDVAGVVAAPYASALATLTDDEAEIGVACVDMGGGTTTIAVVSEGQIVHADAVAIGGHHVTMDLARGLSCRIGDAERLKTLFGGVIAARTDDHDSVTVPVLGEDDRTHRNSVTKAQLVRIVRPRVDEILELVRDRLVRSGFAGIAGGRIVLTGGAAQLTGIADLATHMLGRQVRIGRPLGIAGLPESAKGPSFAAACGLLVYPQVAACEHFDPRASHGGGGRISGSYVARVGRWLKESF</sequence>
<accession>A0A182D0L2</accession>
<dbReference type="PANTHER" id="PTHR32432">
    <property type="entry name" value="CELL DIVISION PROTEIN FTSA-RELATED"/>
    <property type="match status" value="1"/>
</dbReference>
<dbReference type="Pfam" id="PF14450">
    <property type="entry name" value="FtsA"/>
    <property type="match status" value="1"/>
</dbReference>
<dbReference type="Pfam" id="PF02491">
    <property type="entry name" value="SHS2_FTSA"/>
    <property type="match status" value="1"/>
</dbReference>
<dbReference type="SMART" id="SM00842">
    <property type="entry name" value="FtsA"/>
    <property type="match status" value="1"/>
</dbReference>
<comment type="subunit">
    <text evidence="5">Self-interacts. Interacts with FtsZ.</text>
</comment>
<dbReference type="CDD" id="cd24048">
    <property type="entry name" value="ASKHA_NBD_FtsA"/>
    <property type="match status" value="1"/>
</dbReference>
<organism evidence="8">
    <name type="scientific">Blastochloris viridis</name>
    <name type="common">Rhodopseudomonas viridis</name>
    <dbReference type="NCBI Taxonomy" id="1079"/>
    <lineage>
        <taxon>Bacteria</taxon>
        <taxon>Pseudomonadati</taxon>
        <taxon>Pseudomonadota</taxon>
        <taxon>Alphaproteobacteria</taxon>
        <taxon>Hyphomicrobiales</taxon>
        <taxon>Blastochloridaceae</taxon>
        <taxon>Blastochloris</taxon>
    </lineage>
</organism>
<keyword evidence="2 5" id="KW-0132">Cell division</keyword>
<dbReference type="HAMAP" id="MF_02033">
    <property type="entry name" value="FtsA"/>
    <property type="match status" value="1"/>
</dbReference>
<dbReference type="InterPro" id="IPR050696">
    <property type="entry name" value="FtsA/MreB"/>
</dbReference>
<evidence type="ECO:0000256" key="3">
    <source>
        <dbReference type="ARBA" id="ARBA00023136"/>
    </source>
</evidence>
<feature type="domain" description="SHS2" evidence="7">
    <location>
        <begin position="22"/>
        <end position="218"/>
    </location>
</feature>
<evidence type="ECO:0000256" key="4">
    <source>
        <dbReference type="ARBA" id="ARBA00023306"/>
    </source>
</evidence>
<gene>
    <name evidence="5" type="primary">ftsA</name>
    <name evidence="8" type="ORF">BV133_934</name>
</gene>
<keyword evidence="3 5" id="KW-0472">Membrane</keyword>
<dbReference type="GO" id="GO:0009898">
    <property type="term" value="C:cytoplasmic side of plasma membrane"/>
    <property type="evidence" value="ECO:0007669"/>
    <property type="project" value="UniProtKB-UniRule"/>
</dbReference>
<name>A0A182D0L2_BLAVI</name>
<dbReference type="GO" id="GO:0043093">
    <property type="term" value="P:FtsZ-dependent cytokinesis"/>
    <property type="evidence" value="ECO:0007669"/>
    <property type="project" value="UniProtKB-UniRule"/>
</dbReference>
<comment type="function">
    <text evidence="5 6">Cell division protein that is involved in the assembly of the Z ring. May serve as a membrane anchor for the Z ring.</text>
</comment>
<dbReference type="SUPFAM" id="SSF53067">
    <property type="entry name" value="Actin-like ATPase domain"/>
    <property type="match status" value="2"/>
</dbReference>
<evidence type="ECO:0000256" key="2">
    <source>
        <dbReference type="ARBA" id="ARBA00022618"/>
    </source>
</evidence>
<dbReference type="EMBL" id="AP014854">
    <property type="protein sequence ID" value="BAR98527.1"/>
    <property type="molecule type" value="Genomic_DNA"/>
</dbReference>
<comment type="similarity">
    <text evidence="5 6">Belongs to the FtsA/MreB family.</text>
</comment>
<evidence type="ECO:0000259" key="7">
    <source>
        <dbReference type="SMART" id="SM00842"/>
    </source>
</evidence>